<evidence type="ECO:0000256" key="1">
    <source>
        <dbReference type="SAM" id="Coils"/>
    </source>
</evidence>
<evidence type="ECO:0000313" key="2">
    <source>
        <dbReference type="EMBL" id="OOE14639.1"/>
    </source>
</evidence>
<keyword evidence="1" id="KW-0175">Coiled coil</keyword>
<protein>
    <submittedName>
        <fullName evidence="2">Uncharacterized protein</fullName>
    </submittedName>
</protein>
<dbReference type="Proteomes" id="UP000188597">
    <property type="component" value="Unassembled WGS sequence"/>
</dbReference>
<sequence length="163" mass="18342">MEISRKEKFGAKKKATKKWPKVVLATTFAMSIGTTSVFAAKPELADALYTKILEYTFKTEIDSELNKEKESLLKNVSATISGIINSTNKELQDKKDKIVNDKKAELQQHYTDEIANVTARKNEAIEKKTAEMEQEATKTTGAIKTDITKEIEQEIKNADINKK</sequence>
<comment type="caution">
    <text evidence="2">The sequence shown here is derived from an EMBL/GenBank/DDBJ whole genome shotgun (WGS) entry which is preliminary data.</text>
</comment>
<dbReference type="AlphaFoldDB" id="A0A1V3GCN6"/>
<dbReference type="RefSeq" id="WP_077360468.1">
    <property type="nucleotide sequence ID" value="NZ_MQMF01000001.1"/>
</dbReference>
<organism evidence="2 3">
    <name type="scientific">Fictibacillus arsenicus</name>
    <dbReference type="NCBI Taxonomy" id="255247"/>
    <lineage>
        <taxon>Bacteria</taxon>
        <taxon>Bacillati</taxon>
        <taxon>Bacillota</taxon>
        <taxon>Bacilli</taxon>
        <taxon>Bacillales</taxon>
        <taxon>Fictibacillaceae</taxon>
        <taxon>Fictibacillus</taxon>
    </lineage>
</organism>
<accession>A0A1V3GCN6</accession>
<name>A0A1V3GCN6_9BACL</name>
<reference evidence="2 3" key="1">
    <citation type="submission" date="2016-11" db="EMBL/GenBank/DDBJ databases">
        <authorList>
            <person name="Jaros S."/>
            <person name="Januszkiewicz K."/>
            <person name="Wedrychowicz H."/>
        </authorList>
    </citation>
    <scope>NUCLEOTIDE SEQUENCE [LARGE SCALE GENOMIC DNA]</scope>
    <source>
        <strain evidence="2 3">Con a/3</strain>
    </source>
</reference>
<feature type="coiled-coil region" evidence="1">
    <location>
        <begin position="88"/>
        <end position="135"/>
    </location>
</feature>
<evidence type="ECO:0000313" key="3">
    <source>
        <dbReference type="Proteomes" id="UP000188597"/>
    </source>
</evidence>
<gene>
    <name evidence="2" type="ORF">UN64_05475</name>
</gene>
<dbReference type="OrthoDB" id="2967593at2"/>
<dbReference type="EMBL" id="MQMF01000001">
    <property type="protein sequence ID" value="OOE14639.1"/>
    <property type="molecule type" value="Genomic_DNA"/>
</dbReference>
<proteinExistence type="predicted"/>